<dbReference type="EMBL" id="HBNR01084784">
    <property type="protein sequence ID" value="CAE4662426.1"/>
    <property type="molecule type" value="Transcribed_RNA"/>
</dbReference>
<name>A0A6T1MMP3_9DINO</name>
<evidence type="ECO:0000313" key="3">
    <source>
        <dbReference type="EMBL" id="CAE4662427.1"/>
    </source>
</evidence>
<accession>A0A6T1MMP3</accession>
<keyword evidence="1" id="KW-1133">Transmembrane helix</keyword>
<reference evidence="3" key="1">
    <citation type="submission" date="2021-01" db="EMBL/GenBank/DDBJ databases">
        <authorList>
            <person name="Corre E."/>
            <person name="Pelletier E."/>
            <person name="Niang G."/>
            <person name="Scheremetjew M."/>
            <person name="Finn R."/>
            <person name="Kale V."/>
            <person name="Holt S."/>
            <person name="Cochrane G."/>
            <person name="Meng A."/>
            <person name="Brown T."/>
            <person name="Cohen L."/>
        </authorList>
    </citation>
    <scope>NUCLEOTIDE SEQUENCE</scope>
    <source>
        <strain evidence="3">CCMP3105</strain>
    </source>
</reference>
<dbReference type="EMBL" id="HBNR01084785">
    <property type="protein sequence ID" value="CAE4662427.1"/>
    <property type="molecule type" value="Transcribed_RNA"/>
</dbReference>
<evidence type="ECO:0000313" key="2">
    <source>
        <dbReference type="EMBL" id="CAE4662426.1"/>
    </source>
</evidence>
<organism evidence="3">
    <name type="scientific">Alexandrium monilatum</name>
    <dbReference type="NCBI Taxonomy" id="311494"/>
    <lineage>
        <taxon>Eukaryota</taxon>
        <taxon>Sar</taxon>
        <taxon>Alveolata</taxon>
        <taxon>Dinophyceae</taxon>
        <taxon>Gonyaulacales</taxon>
        <taxon>Pyrocystaceae</taxon>
        <taxon>Alexandrium</taxon>
    </lineage>
</organism>
<proteinExistence type="predicted"/>
<feature type="transmembrane region" description="Helical" evidence="1">
    <location>
        <begin position="206"/>
        <end position="225"/>
    </location>
</feature>
<dbReference type="AlphaFoldDB" id="A0A6T1MMP3"/>
<sequence length="274" mass="29804">MELLTGLFRQPLTAAEGIAQSAVRWLPSSEASLLRDRLNLLEGGVPRRPLAAISFEGKLLPCDVAGWAEKLADPELSFARKQSGSPWEILKESSLAASLLERSMEAPEQHKAVASVGLRPPFVYVAGMRSAARNSHVFPVLRQLLDEANVPACRLRIVLVPHAAHLMYDDAPWEVRRKLGEALSEIELARGSLSPGAMLTTLPPDASMLFAALCVLLTGGLWAAAARRCGSMPRGCLRTAEWVARLWGHVEASAASSERAWRCLLRLSAVGRWS</sequence>
<keyword evidence="1" id="KW-0812">Transmembrane</keyword>
<gene>
    <name evidence="2" type="ORF">AMON00008_LOCUS60708</name>
    <name evidence="3" type="ORF">AMON00008_LOCUS60709</name>
</gene>
<evidence type="ECO:0000256" key="1">
    <source>
        <dbReference type="SAM" id="Phobius"/>
    </source>
</evidence>
<protein>
    <submittedName>
        <fullName evidence="3">Uncharacterized protein</fullName>
    </submittedName>
</protein>
<keyword evidence="1" id="KW-0472">Membrane</keyword>